<accession>A0A0F9QUE5</accession>
<comment type="caution">
    <text evidence="1">The sequence shown here is derived from an EMBL/GenBank/DDBJ whole genome shotgun (WGS) entry which is preliminary data.</text>
</comment>
<dbReference type="AlphaFoldDB" id="A0A0F9QUE5"/>
<reference evidence="1" key="1">
    <citation type="journal article" date="2015" name="Nature">
        <title>Complex archaea that bridge the gap between prokaryotes and eukaryotes.</title>
        <authorList>
            <person name="Spang A."/>
            <person name="Saw J.H."/>
            <person name="Jorgensen S.L."/>
            <person name="Zaremba-Niedzwiedzka K."/>
            <person name="Martijn J."/>
            <person name="Lind A.E."/>
            <person name="van Eijk R."/>
            <person name="Schleper C."/>
            <person name="Guy L."/>
            <person name="Ettema T.J."/>
        </authorList>
    </citation>
    <scope>NUCLEOTIDE SEQUENCE</scope>
</reference>
<dbReference type="EMBL" id="LAZR01004415">
    <property type="protein sequence ID" value="KKN08808.1"/>
    <property type="molecule type" value="Genomic_DNA"/>
</dbReference>
<evidence type="ECO:0000313" key="1">
    <source>
        <dbReference type="EMBL" id="KKN08808.1"/>
    </source>
</evidence>
<name>A0A0F9QUE5_9ZZZZ</name>
<organism evidence="1">
    <name type="scientific">marine sediment metagenome</name>
    <dbReference type="NCBI Taxonomy" id="412755"/>
    <lineage>
        <taxon>unclassified sequences</taxon>
        <taxon>metagenomes</taxon>
        <taxon>ecological metagenomes</taxon>
    </lineage>
</organism>
<feature type="non-terminal residue" evidence="1">
    <location>
        <position position="1"/>
    </location>
</feature>
<gene>
    <name evidence="1" type="ORF">LCGC14_1053100</name>
</gene>
<sequence>FNANDTAEDAEAAVGKLEIKGCSPSQRNEKDIIAIKKDVASTDKTVKEMQTEQKAMRIKQDTIHDNVTYIRAKLENE</sequence>
<protein>
    <submittedName>
        <fullName evidence="1">Uncharacterized protein</fullName>
    </submittedName>
</protein>
<proteinExistence type="predicted"/>